<comment type="caution">
    <text evidence="1">The sequence shown here is derived from an EMBL/GenBank/DDBJ whole genome shotgun (WGS) entry which is preliminary data.</text>
</comment>
<gene>
    <name evidence="1" type="ORF">MSAN_00466300</name>
</gene>
<dbReference type="EMBL" id="JACAZH010000002">
    <property type="protein sequence ID" value="KAF7375767.1"/>
    <property type="molecule type" value="Genomic_DNA"/>
</dbReference>
<evidence type="ECO:0000313" key="2">
    <source>
        <dbReference type="Proteomes" id="UP000623467"/>
    </source>
</evidence>
<organism evidence="1 2">
    <name type="scientific">Mycena sanguinolenta</name>
    <dbReference type="NCBI Taxonomy" id="230812"/>
    <lineage>
        <taxon>Eukaryota</taxon>
        <taxon>Fungi</taxon>
        <taxon>Dikarya</taxon>
        <taxon>Basidiomycota</taxon>
        <taxon>Agaricomycotina</taxon>
        <taxon>Agaricomycetes</taxon>
        <taxon>Agaricomycetidae</taxon>
        <taxon>Agaricales</taxon>
        <taxon>Marasmiineae</taxon>
        <taxon>Mycenaceae</taxon>
        <taxon>Mycena</taxon>
    </lineage>
</organism>
<dbReference type="OrthoDB" id="10006218at2759"/>
<proteinExistence type="predicted"/>
<sequence>MPLHDGSRRNTRRWRWVKTFFCLDGKRVCGPKRATSRSGCVICSMEINRAGNGQSAFSFEREVLRQAEGCELYLFDPCASEWPELRLDTGASSRAHSLPHKTGAIDIDAAYPSLQHSMEQLGHPFIDILTISIDGSELAALTAGIGHRILRWQGPAASVRTDAD</sequence>
<evidence type="ECO:0000313" key="1">
    <source>
        <dbReference type="EMBL" id="KAF7375767.1"/>
    </source>
</evidence>
<protein>
    <submittedName>
        <fullName evidence="1">Uncharacterized protein</fullName>
    </submittedName>
</protein>
<keyword evidence="2" id="KW-1185">Reference proteome</keyword>
<dbReference type="Proteomes" id="UP000623467">
    <property type="component" value="Unassembled WGS sequence"/>
</dbReference>
<dbReference type="AlphaFoldDB" id="A0A8H6ZDN7"/>
<name>A0A8H6ZDN7_9AGAR</name>
<accession>A0A8H6ZDN7</accession>
<reference evidence="1" key="1">
    <citation type="submission" date="2020-05" db="EMBL/GenBank/DDBJ databases">
        <title>Mycena genomes resolve the evolution of fungal bioluminescence.</title>
        <authorList>
            <person name="Tsai I.J."/>
        </authorList>
    </citation>
    <scope>NUCLEOTIDE SEQUENCE</scope>
    <source>
        <strain evidence="1">160909Yilan</strain>
    </source>
</reference>